<evidence type="ECO:0000256" key="3">
    <source>
        <dbReference type="ARBA" id="ARBA00022807"/>
    </source>
</evidence>
<dbReference type="PANTHER" id="PTHR46143">
    <property type="entry name" value="CALPAIN-7"/>
    <property type="match status" value="1"/>
</dbReference>
<dbReference type="Pfam" id="PF04212">
    <property type="entry name" value="MIT"/>
    <property type="match status" value="1"/>
</dbReference>
<dbReference type="AlphaFoldDB" id="A0A4C1Y8P4"/>
<dbReference type="GO" id="GO:0006508">
    <property type="term" value="P:proteolysis"/>
    <property type="evidence" value="ECO:0007669"/>
    <property type="project" value="UniProtKB-KW"/>
</dbReference>
<evidence type="ECO:0000259" key="4">
    <source>
        <dbReference type="SMART" id="SM00745"/>
    </source>
</evidence>
<dbReference type="OrthoDB" id="167576at2759"/>
<dbReference type="PANTHER" id="PTHR46143:SF1">
    <property type="entry name" value="CALPAIN-7"/>
    <property type="match status" value="1"/>
</dbReference>
<reference evidence="5 6" key="1">
    <citation type="journal article" date="2019" name="Commun. Biol.">
        <title>The bagworm genome reveals a unique fibroin gene that provides high tensile strength.</title>
        <authorList>
            <person name="Kono N."/>
            <person name="Nakamura H."/>
            <person name="Ohtoshi R."/>
            <person name="Tomita M."/>
            <person name="Numata K."/>
            <person name="Arakawa K."/>
        </authorList>
    </citation>
    <scope>NUCLEOTIDE SEQUENCE [LARGE SCALE GENOMIC DNA]</scope>
</reference>
<dbReference type="InterPro" id="IPR036181">
    <property type="entry name" value="MIT_dom_sf"/>
</dbReference>
<dbReference type="Gene3D" id="1.20.58.80">
    <property type="entry name" value="Phosphotransferase system, lactose/cellobiose-type IIA subunit"/>
    <property type="match status" value="2"/>
</dbReference>
<protein>
    <submittedName>
        <fullName evidence="5">Calpain-7</fullName>
    </submittedName>
</protein>
<feature type="domain" description="MIT" evidence="4">
    <location>
        <begin position="2"/>
        <end position="76"/>
    </location>
</feature>
<dbReference type="STRING" id="151549.A0A4C1Y8P4"/>
<evidence type="ECO:0000313" key="6">
    <source>
        <dbReference type="Proteomes" id="UP000299102"/>
    </source>
</evidence>
<dbReference type="InterPro" id="IPR051297">
    <property type="entry name" value="PalB/RIM13"/>
</dbReference>
<dbReference type="SUPFAM" id="SSF54001">
    <property type="entry name" value="Cysteine proteinases"/>
    <property type="match status" value="1"/>
</dbReference>
<sequence length="267" mass="30851">MDDLTRAKELASLAVVFDRTQKVDKAIECYHTASLILDKLIPNVPENQKKVFRDKIREYLDRAAQLQQNDITSQEQSTRALKKLYFLMEQALDADAADLKETAFKLYMQALELVSSLRSNFPHISTNIHGITEKALNRAEILKQEISPRNNKPAPISQRHFKPLLQRETSIQLHVDVNRSSYTEEEKAVLKATSKINNNLYMPFMKMDLSEKFQYAIPFEDKDGLLMLSTKQQQEFDKWVRPDEISADPKLIIGNINYYSIKQTVSI</sequence>
<keyword evidence="1" id="KW-0645">Protease</keyword>
<evidence type="ECO:0000256" key="2">
    <source>
        <dbReference type="ARBA" id="ARBA00022801"/>
    </source>
</evidence>
<dbReference type="GO" id="GO:0004197">
    <property type="term" value="F:cysteine-type endopeptidase activity"/>
    <property type="evidence" value="ECO:0007669"/>
    <property type="project" value="TreeGrafter"/>
</dbReference>
<dbReference type="InterPro" id="IPR038765">
    <property type="entry name" value="Papain-like_cys_pep_sf"/>
</dbReference>
<feature type="domain" description="MIT" evidence="4">
    <location>
        <begin position="77"/>
        <end position="152"/>
    </location>
</feature>
<keyword evidence="2" id="KW-0378">Hydrolase</keyword>
<keyword evidence="3" id="KW-0788">Thiol protease</keyword>
<organism evidence="5 6">
    <name type="scientific">Eumeta variegata</name>
    <name type="common">Bagworm moth</name>
    <name type="synonym">Eumeta japonica</name>
    <dbReference type="NCBI Taxonomy" id="151549"/>
    <lineage>
        <taxon>Eukaryota</taxon>
        <taxon>Metazoa</taxon>
        <taxon>Ecdysozoa</taxon>
        <taxon>Arthropoda</taxon>
        <taxon>Hexapoda</taxon>
        <taxon>Insecta</taxon>
        <taxon>Pterygota</taxon>
        <taxon>Neoptera</taxon>
        <taxon>Endopterygota</taxon>
        <taxon>Lepidoptera</taxon>
        <taxon>Glossata</taxon>
        <taxon>Ditrysia</taxon>
        <taxon>Tineoidea</taxon>
        <taxon>Psychidae</taxon>
        <taxon>Oiketicinae</taxon>
        <taxon>Eumeta</taxon>
    </lineage>
</organism>
<name>A0A4C1Y8P4_EUMVA</name>
<dbReference type="Proteomes" id="UP000299102">
    <property type="component" value="Unassembled WGS sequence"/>
</dbReference>
<comment type="caution">
    <text evidence="5">The sequence shown here is derived from an EMBL/GenBank/DDBJ whole genome shotgun (WGS) entry which is preliminary data.</text>
</comment>
<accession>A0A4C1Y8P4</accession>
<evidence type="ECO:0000313" key="5">
    <source>
        <dbReference type="EMBL" id="GBP71683.1"/>
    </source>
</evidence>
<evidence type="ECO:0000256" key="1">
    <source>
        <dbReference type="ARBA" id="ARBA00022670"/>
    </source>
</evidence>
<keyword evidence="6" id="KW-1185">Reference proteome</keyword>
<proteinExistence type="predicted"/>
<dbReference type="SMART" id="SM00745">
    <property type="entry name" value="MIT"/>
    <property type="match status" value="2"/>
</dbReference>
<dbReference type="InterPro" id="IPR007330">
    <property type="entry name" value="MIT_dom"/>
</dbReference>
<gene>
    <name evidence="5" type="primary">CAPN7</name>
    <name evidence="5" type="ORF">EVAR_8289_1</name>
</gene>
<dbReference type="EMBL" id="BGZK01001117">
    <property type="protein sequence ID" value="GBP71683.1"/>
    <property type="molecule type" value="Genomic_DNA"/>
</dbReference>
<dbReference type="SUPFAM" id="SSF116846">
    <property type="entry name" value="MIT domain"/>
    <property type="match status" value="2"/>
</dbReference>